<feature type="transmembrane region" description="Helical" evidence="10">
    <location>
        <begin position="299"/>
        <end position="316"/>
    </location>
</feature>
<evidence type="ECO:0000256" key="5">
    <source>
        <dbReference type="ARBA" id="ARBA00022692"/>
    </source>
</evidence>
<keyword evidence="12" id="KW-0808">Transferase</keyword>
<evidence type="ECO:0000256" key="8">
    <source>
        <dbReference type="ARBA" id="ARBA00022989"/>
    </source>
</evidence>
<organism evidence="12 13">
    <name type="scientific">Ananas comosus</name>
    <name type="common">Pineapple</name>
    <name type="synonym">Ananas ananas</name>
    <dbReference type="NCBI Taxonomy" id="4615"/>
    <lineage>
        <taxon>Eukaryota</taxon>
        <taxon>Viridiplantae</taxon>
        <taxon>Streptophyta</taxon>
        <taxon>Embryophyta</taxon>
        <taxon>Tracheophyta</taxon>
        <taxon>Spermatophyta</taxon>
        <taxon>Magnoliopsida</taxon>
        <taxon>Liliopsida</taxon>
        <taxon>Poales</taxon>
        <taxon>Bromeliaceae</taxon>
        <taxon>Bromelioideae</taxon>
        <taxon>Ananas</taxon>
    </lineage>
</organism>
<dbReference type="PANTHER" id="PTHR12692">
    <property type="entry name" value="DOLICHYL-DIPHOSPHOOLIGOSACCHARIDE--PROTEIN GLYCOSYLTRANSFERASE-RELATED"/>
    <property type="match status" value="1"/>
</dbReference>
<dbReference type="EMBL" id="LSRQ01003888">
    <property type="protein sequence ID" value="OAY70503.1"/>
    <property type="molecule type" value="Genomic_DNA"/>
</dbReference>
<evidence type="ECO:0000256" key="7">
    <source>
        <dbReference type="ARBA" id="ARBA00022824"/>
    </source>
</evidence>
<keyword evidence="7" id="KW-0256">Endoplasmic reticulum</keyword>
<accession>A0A199V0I4</accession>
<dbReference type="FunFam" id="3.40.30.10:FF:000205">
    <property type="entry name" value="Probable dolichyl-diphosphooligosaccharide--protein glycosyltransferase subunit 3"/>
    <property type="match status" value="1"/>
</dbReference>
<dbReference type="GO" id="GO:0016740">
    <property type="term" value="F:transferase activity"/>
    <property type="evidence" value="ECO:0007669"/>
    <property type="project" value="UniProtKB-KW"/>
</dbReference>
<comment type="subcellular location">
    <subcellularLocation>
        <location evidence="2">Endoplasmic reticulum membrane</location>
        <topology evidence="2">Multi-pass membrane protein</topology>
    </subcellularLocation>
</comment>
<evidence type="ECO:0000256" key="6">
    <source>
        <dbReference type="ARBA" id="ARBA00022729"/>
    </source>
</evidence>
<dbReference type="GO" id="GO:0008250">
    <property type="term" value="C:oligosaccharyltransferase complex"/>
    <property type="evidence" value="ECO:0007669"/>
    <property type="project" value="TreeGrafter"/>
</dbReference>
<evidence type="ECO:0000256" key="2">
    <source>
        <dbReference type="ARBA" id="ARBA00004477"/>
    </source>
</evidence>
<dbReference type="Gene3D" id="3.40.30.10">
    <property type="entry name" value="Glutaredoxin"/>
    <property type="match status" value="1"/>
</dbReference>
<reference evidence="12 13" key="1">
    <citation type="journal article" date="2016" name="DNA Res.">
        <title>The draft genome of MD-2 pineapple using hybrid error correction of long reads.</title>
        <authorList>
            <person name="Redwan R.M."/>
            <person name="Saidin A."/>
            <person name="Kumar S.V."/>
        </authorList>
    </citation>
    <scope>NUCLEOTIDE SEQUENCE [LARGE SCALE GENOMIC DNA]</scope>
    <source>
        <strain evidence="13">cv. MD2</strain>
        <tissue evidence="12">Leaf</tissue>
    </source>
</reference>
<protein>
    <submittedName>
        <fullName evidence="12">Putative dolichyl-diphosphooligosaccharide--protein glycosyltransferase subunit 3</fullName>
    </submittedName>
</protein>
<dbReference type="Proteomes" id="UP000092600">
    <property type="component" value="Unassembled WGS sequence"/>
</dbReference>
<evidence type="ECO:0000256" key="9">
    <source>
        <dbReference type="ARBA" id="ARBA00023136"/>
    </source>
</evidence>
<keyword evidence="9 10" id="KW-0472">Membrane</keyword>
<dbReference type="PANTHER" id="PTHR12692:SF0">
    <property type="entry name" value="GH11935P"/>
    <property type="match status" value="1"/>
</dbReference>
<evidence type="ECO:0000256" key="4">
    <source>
        <dbReference type="ARBA" id="ARBA00011157"/>
    </source>
</evidence>
<feature type="chain" id="PRO_5008508181" evidence="11">
    <location>
        <begin position="25"/>
        <end position="340"/>
    </location>
</feature>
<keyword evidence="6 11" id="KW-0732">Signal</keyword>
<dbReference type="AlphaFoldDB" id="A0A199V0I4"/>
<dbReference type="InterPro" id="IPR021149">
    <property type="entry name" value="OligosaccharylTrfase_OST3/OST6"/>
</dbReference>
<dbReference type="STRING" id="4615.A0A199V0I4"/>
<comment type="caution">
    <text evidence="12">The sequence shown here is derived from an EMBL/GenBank/DDBJ whole genome shotgun (WGS) entry which is preliminary data.</text>
</comment>
<evidence type="ECO:0000256" key="3">
    <source>
        <dbReference type="ARBA" id="ARBA00009561"/>
    </source>
</evidence>
<dbReference type="GO" id="GO:0018279">
    <property type="term" value="P:protein N-linked glycosylation via asparagine"/>
    <property type="evidence" value="ECO:0007669"/>
    <property type="project" value="TreeGrafter"/>
</dbReference>
<gene>
    <name evidence="12" type="ORF">ACMD2_05396</name>
</gene>
<feature type="transmembrane region" description="Helical" evidence="10">
    <location>
        <begin position="272"/>
        <end position="292"/>
    </location>
</feature>
<comment type="subunit">
    <text evidence="4">Component of the oligosaccharyltransferase (OST) complex.</text>
</comment>
<keyword evidence="5 10" id="KW-0812">Transmembrane</keyword>
<sequence length="340" mass="37718">MAPEPLLLLLLLLLLVPLLFLASADPSSDDLVAELETLRSRSPSGVIHFNDAAVSRFLSSAPSPRPYSILVFFDAAHLRSNPDLHLRELRSEFALLSASFSAHNPSSSRLFFADLEFGESQSSFSLFGVNSLPHIRIVTPNAGSLRDSEPMDQSNFAAGAESMAEFVASRTGLSLGPIQRPPPLSRGQIVALGVLLLILSPFVIKRILQGDTIFHDRKLWMASAIFVYFFSVSGAMHGIIRKTPMFLRDRNNPDRLIFFYQGSGMQLGAEGFAVGFLYTIVGLVIAFVTHVLVRIRSLAVQRTFMLVAMVIAYWAVRKVIHLDNWKTGYGIHAFWPNSWR</sequence>
<name>A0A199V0I4_ANACO</name>
<feature type="signal peptide" evidence="11">
    <location>
        <begin position="1"/>
        <end position="24"/>
    </location>
</feature>
<proteinExistence type="inferred from homology"/>
<comment type="similarity">
    <text evidence="3">Belongs to the OST3/OST6 family.</text>
</comment>
<evidence type="ECO:0000313" key="12">
    <source>
        <dbReference type="EMBL" id="OAY70503.1"/>
    </source>
</evidence>
<evidence type="ECO:0000256" key="11">
    <source>
        <dbReference type="SAM" id="SignalP"/>
    </source>
</evidence>
<feature type="transmembrane region" description="Helical" evidence="10">
    <location>
        <begin position="189"/>
        <end position="208"/>
    </location>
</feature>
<comment type="function">
    <text evidence="1">Subunit of the oligosaccharyl transferase (OST) complex that catalyzes the initial transfer of a defined glycan (Glc(3)Man(9)GlcNAc(2) in eukaryotes) from the lipid carrier dolichol-pyrophosphate to an asparagine residue within an Asn-X-Ser/Thr consensus motif in nascent polypeptide chains, the first step in protein N-glycosylation. N-glycosylation occurs cotranslationally and the complex associates with the Sec61 complex at the channel-forming translocon complex that mediates protein translocation across the endoplasmic reticulum (ER). All subunits are required for a maximal enzyme activity.</text>
</comment>
<evidence type="ECO:0000256" key="1">
    <source>
        <dbReference type="ARBA" id="ARBA00002791"/>
    </source>
</evidence>
<dbReference type="Pfam" id="PF04756">
    <property type="entry name" value="OST3_OST6"/>
    <property type="match status" value="1"/>
</dbReference>
<evidence type="ECO:0000313" key="13">
    <source>
        <dbReference type="Proteomes" id="UP000092600"/>
    </source>
</evidence>
<feature type="transmembrane region" description="Helical" evidence="10">
    <location>
        <begin position="220"/>
        <end position="240"/>
    </location>
</feature>
<evidence type="ECO:0000256" key="10">
    <source>
        <dbReference type="SAM" id="Phobius"/>
    </source>
</evidence>
<keyword evidence="8 10" id="KW-1133">Transmembrane helix</keyword>